<comment type="similarity">
    <text evidence="1">Belongs to the prokaryotic molybdopterin-containing oxidoreductase family.</text>
</comment>
<reference evidence="6 7" key="1">
    <citation type="submission" date="2020-07" db="EMBL/GenBank/DDBJ databases">
        <authorList>
            <person name="Zhuang K."/>
            <person name="Ran Y."/>
        </authorList>
    </citation>
    <scope>NUCLEOTIDE SEQUENCE [LARGE SCALE GENOMIC DNA]</scope>
    <source>
        <strain evidence="6 7">WCH-YHL-001</strain>
    </source>
</reference>
<dbReference type="InterPro" id="IPR006657">
    <property type="entry name" value="MoPterin_dinucl-bd_dom"/>
</dbReference>
<dbReference type="InterPro" id="IPR009010">
    <property type="entry name" value="Asp_de-COase-like_dom_sf"/>
</dbReference>
<dbReference type="SMART" id="SM00926">
    <property type="entry name" value="Molybdop_Fe4S4"/>
    <property type="match status" value="1"/>
</dbReference>
<keyword evidence="3" id="KW-0408">Iron</keyword>
<dbReference type="PROSITE" id="PS51669">
    <property type="entry name" value="4FE4S_MOW_BIS_MGD"/>
    <property type="match status" value="1"/>
</dbReference>
<evidence type="ECO:0000313" key="6">
    <source>
        <dbReference type="EMBL" id="QLY30733.1"/>
    </source>
</evidence>
<proteinExistence type="inferred from homology"/>
<dbReference type="KEGG" id="nhu:H0264_37540"/>
<dbReference type="GO" id="GO:0043546">
    <property type="term" value="F:molybdopterin cofactor binding"/>
    <property type="evidence" value="ECO:0007669"/>
    <property type="project" value="InterPro"/>
</dbReference>
<organism evidence="6 7">
    <name type="scientific">Nocardia huaxiensis</name>
    <dbReference type="NCBI Taxonomy" id="2755382"/>
    <lineage>
        <taxon>Bacteria</taxon>
        <taxon>Bacillati</taxon>
        <taxon>Actinomycetota</taxon>
        <taxon>Actinomycetes</taxon>
        <taxon>Mycobacteriales</taxon>
        <taxon>Nocardiaceae</taxon>
        <taxon>Nocardia</taxon>
    </lineage>
</organism>
<gene>
    <name evidence="6" type="ORF">H0264_37540</name>
</gene>
<dbReference type="Proteomes" id="UP000515512">
    <property type="component" value="Chromosome"/>
</dbReference>
<dbReference type="InterPro" id="IPR050612">
    <property type="entry name" value="Prok_Mopterin_Oxidored"/>
</dbReference>
<dbReference type="Pfam" id="PF04879">
    <property type="entry name" value="Molybdop_Fe4S4"/>
    <property type="match status" value="1"/>
</dbReference>
<name>A0A7D6VAW6_9NOCA</name>
<dbReference type="Pfam" id="PF01568">
    <property type="entry name" value="Molydop_binding"/>
    <property type="match status" value="1"/>
</dbReference>
<evidence type="ECO:0000256" key="1">
    <source>
        <dbReference type="ARBA" id="ARBA00010312"/>
    </source>
</evidence>
<dbReference type="Gene3D" id="3.40.50.740">
    <property type="match status" value="1"/>
</dbReference>
<evidence type="ECO:0000256" key="4">
    <source>
        <dbReference type="ARBA" id="ARBA00023014"/>
    </source>
</evidence>
<feature type="domain" description="4Fe-4S Mo/W bis-MGD-type" evidence="5">
    <location>
        <begin position="17"/>
        <end position="73"/>
    </location>
</feature>
<accession>A0A7D6VAW6</accession>
<dbReference type="Gene3D" id="3.40.228.10">
    <property type="entry name" value="Dimethylsulfoxide Reductase, domain 2"/>
    <property type="match status" value="1"/>
</dbReference>
<dbReference type="Pfam" id="PF00384">
    <property type="entry name" value="Molybdopterin"/>
    <property type="match status" value="1"/>
</dbReference>
<dbReference type="AlphaFoldDB" id="A0A7D6VAW6"/>
<dbReference type="InterPro" id="IPR006963">
    <property type="entry name" value="Mopterin_OxRdtase_4Fe-4S_dom"/>
</dbReference>
<keyword evidence="7" id="KW-1185">Reference proteome</keyword>
<dbReference type="SUPFAM" id="SSF50692">
    <property type="entry name" value="ADC-like"/>
    <property type="match status" value="1"/>
</dbReference>
<dbReference type="InterPro" id="IPR006656">
    <property type="entry name" value="Mopterin_OxRdtase"/>
</dbReference>
<dbReference type="GO" id="GO:0051536">
    <property type="term" value="F:iron-sulfur cluster binding"/>
    <property type="evidence" value="ECO:0007669"/>
    <property type="project" value="UniProtKB-KW"/>
</dbReference>
<keyword evidence="4" id="KW-0411">Iron-sulfur</keyword>
<evidence type="ECO:0000256" key="3">
    <source>
        <dbReference type="ARBA" id="ARBA00023004"/>
    </source>
</evidence>
<protein>
    <submittedName>
        <fullName evidence="6">Molybdopterin-dependent oxidoreductase</fullName>
    </submittedName>
</protein>
<dbReference type="Gene3D" id="2.20.25.90">
    <property type="entry name" value="ADC-like domains"/>
    <property type="match status" value="1"/>
</dbReference>
<dbReference type="Gene3D" id="2.40.40.20">
    <property type="match status" value="1"/>
</dbReference>
<dbReference type="EMBL" id="CP059399">
    <property type="protein sequence ID" value="QLY30733.1"/>
    <property type="molecule type" value="Genomic_DNA"/>
</dbReference>
<dbReference type="PANTHER" id="PTHR43742:SF6">
    <property type="entry name" value="OXIDOREDUCTASE YYAE-RELATED"/>
    <property type="match status" value="1"/>
</dbReference>
<evidence type="ECO:0000313" key="7">
    <source>
        <dbReference type="Proteomes" id="UP000515512"/>
    </source>
</evidence>
<evidence type="ECO:0000259" key="5">
    <source>
        <dbReference type="PROSITE" id="PS51669"/>
    </source>
</evidence>
<keyword evidence="2" id="KW-0479">Metal-binding</keyword>
<dbReference type="PANTHER" id="PTHR43742">
    <property type="entry name" value="TRIMETHYLAMINE-N-OXIDE REDUCTASE"/>
    <property type="match status" value="1"/>
</dbReference>
<evidence type="ECO:0000256" key="2">
    <source>
        <dbReference type="ARBA" id="ARBA00022723"/>
    </source>
</evidence>
<dbReference type="SUPFAM" id="SSF53706">
    <property type="entry name" value="Formate dehydrogenase/DMSO reductase, domains 1-3"/>
    <property type="match status" value="1"/>
</dbReference>
<sequence>MCCCSLWRRCCLEGVSPREIPTYCRICEPLCGLIATVEDGRLVQLRADKDHPLSRGNACPKGIAFTDIQNDPDRVLYPLRRNGTGFERVSWEEALDDIGARLRGIFREHGRESLGWYFGNPSSFSYSHTLWIVGFQMAARLRHVYSAGSQDINNRFVASHLLYGSLTSVPVPDLDRTEFLLMLGANPLVSHGSAMSVPRIREKLTAIPKRGGRVVVVDPRRTETARLFEHVGIRPDGDAWLLASLLQVIFAEGLEDQAALQRQASGARELRDAVQRFTPEATAPITGLDPDSVRTLARDLARAGSAAVYGRTGTCLGRHATLVAFLIDALALVTGNLDAPGGSVFGKELVAVSELNARLGLIGYGKTRSRIGDFPDVLGTFPAAVMAKEITTPGPGQLRALFTSAGNPVSSVPNPAELSSALAQLDLFVSIDLYVNDTNRAADYILPATTFLERDDIPLPFTALSPTPYTQYTERVLEPYGEAREEWQIIDAIATRIGVQPFAFGPARPAARLLSALRRRVPGGSALRPTPPLLADLALRTGPYGDRFGLRPGGLSLGKLRRHPHGLVLADGIATGVLRKVVQHKNNRVQLAPPEILTELASLADRPTDPTYPLRAIGLRELKSHNSWMHNAEPLMRGNRAHAAHINPKDAALAGISDGDPCRITSPHGTIHTTAHLTEDLTAGTIAIPHGWGHNGGWHRANAAGGPNVNDLMSTNLEDVERLSGMANLNGIPVRLDSLAGS</sequence>
<dbReference type="GO" id="GO:0046872">
    <property type="term" value="F:metal ion binding"/>
    <property type="evidence" value="ECO:0007669"/>
    <property type="project" value="UniProtKB-KW"/>
</dbReference>
<dbReference type="GO" id="GO:0016491">
    <property type="term" value="F:oxidoreductase activity"/>
    <property type="evidence" value="ECO:0007669"/>
    <property type="project" value="InterPro"/>
</dbReference>